<evidence type="ECO:0000259" key="1">
    <source>
        <dbReference type="PROSITE" id="PS50994"/>
    </source>
</evidence>
<dbReference type="PANTHER" id="PTHR37984:SF15">
    <property type="entry name" value="INTEGRASE CATALYTIC DOMAIN-CONTAINING PROTEIN"/>
    <property type="match status" value="1"/>
</dbReference>
<evidence type="ECO:0000313" key="2">
    <source>
        <dbReference type="EMBL" id="KYO44554.1"/>
    </source>
</evidence>
<proteinExistence type="predicted"/>
<dbReference type="PROSITE" id="PS50994">
    <property type="entry name" value="INTEGRASE"/>
    <property type="match status" value="1"/>
</dbReference>
<dbReference type="InterPro" id="IPR012337">
    <property type="entry name" value="RNaseH-like_sf"/>
</dbReference>
<dbReference type="AlphaFoldDB" id="A0A151P679"/>
<gene>
    <name evidence="2" type="ORF">Y1Q_0016704</name>
</gene>
<dbReference type="GO" id="GO:0015074">
    <property type="term" value="P:DNA integration"/>
    <property type="evidence" value="ECO:0007669"/>
    <property type="project" value="InterPro"/>
</dbReference>
<protein>
    <recommendedName>
        <fullName evidence="1">Integrase catalytic domain-containing protein</fullName>
    </recommendedName>
</protein>
<dbReference type="InterPro" id="IPR001584">
    <property type="entry name" value="Integrase_cat-core"/>
</dbReference>
<dbReference type="PANTHER" id="PTHR37984">
    <property type="entry name" value="PROTEIN CBG26694"/>
    <property type="match status" value="1"/>
</dbReference>
<dbReference type="EMBL" id="AKHW03000729">
    <property type="protein sequence ID" value="KYO44554.1"/>
    <property type="molecule type" value="Genomic_DNA"/>
</dbReference>
<reference evidence="2 3" key="1">
    <citation type="journal article" date="2012" name="Genome Biol.">
        <title>Sequencing three crocodilian genomes to illuminate the evolution of archosaurs and amniotes.</title>
        <authorList>
            <person name="St John J.A."/>
            <person name="Braun E.L."/>
            <person name="Isberg S.R."/>
            <person name="Miles L.G."/>
            <person name="Chong A.Y."/>
            <person name="Gongora J."/>
            <person name="Dalzell P."/>
            <person name="Moran C."/>
            <person name="Bed'hom B."/>
            <person name="Abzhanov A."/>
            <person name="Burgess S.C."/>
            <person name="Cooksey A.M."/>
            <person name="Castoe T.A."/>
            <person name="Crawford N.G."/>
            <person name="Densmore L.D."/>
            <person name="Drew J.C."/>
            <person name="Edwards S.V."/>
            <person name="Faircloth B.C."/>
            <person name="Fujita M.K."/>
            <person name="Greenwold M.J."/>
            <person name="Hoffmann F.G."/>
            <person name="Howard J.M."/>
            <person name="Iguchi T."/>
            <person name="Janes D.E."/>
            <person name="Khan S.Y."/>
            <person name="Kohno S."/>
            <person name="de Koning A.J."/>
            <person name="Lance S.L."/>
            <person name="McCarthy F.M."/>
            <person name="McCormack J.E."/>
            <person name="Merchant M.E."/>
            <person name="Peterson D.G."/>
            <person name="Pollock D.D."/>
            <person name="Pourmand N."/>
            <person name="Raney B.J."/>
            <person name="Roessler K.A."/>
            <person name="Sanford J.R."/>
            <person name="Sawyer R.H."/>
            <person name="Schmidt C.J."/>
            <person name="Triplett E.W."/>
            <person name="Tuberville T.D."/>
            <person name="Venegas-Anaya M."/>
            <person name="Howard J.T."/>
            <person name="Jarvis E.D."/>
            <person name="Guillette L.J.Jr."/>
            <person name="Glenn T.C."/>
            <person name="Green R.E."/>
            <person name="Ray D.A."/>
        </authorList>
    </citation>
    <scope>NUCLEOTIDE SEQUENCE [LARGE SCALE GENOMIC DNA]</scope>
    <source>
        <strain evidence="2">KSC_2009_1</strain>
    </source>
</reference>
<feature type="domain" description="Integrase catalytic" evidence="1">
    <location>
        <begin position="1"/>
        <end position="109"/>
    </location>
</feature>
<dbReference type="InterPro" id="IPR036397">
    <property type="entry name" value="RNaseH_sf"/>
</dbReference>
<keyword evidence="3" id="KW-1185">Reference proteome</keyword>
<sequence length="110" mass="12299">MQYPEAIALTALKAPLVADAPIKVFCQLGFPSKILTDQGGNTFRPQPTHPQTNGLVERFNGTLKGMLKAYVDSNPNDWDEKLPHLLFAYREVPQESTGFSRFELMFGTQV</sequence>
<dbReference type="GO" id="GO:0003676">
    <property type="term" value="F:nucleic acid binding"/>
    <property type="evidence" value="ECO:0007669"/>
    <property type="project" value="InterPro"/>
</dbReference>
<organism evidence="2 3">
    <name type="scientific">Alligator mississippiensis</name>
    <name type="common">American alligator</name>
    <dbReference type="NCBI Taxonomy" id="8496"/>
    <lineage>
        <taxon>Eukaryota</taxon>
        <taxon>Metazoa</taxon>
        <taxon>Chordata</taxon>
        <taxon>Craniata</taxon>
        <taxon>Vertebrata</taxon>
        <taxon>Euteleostomi</taxon>
        <taxon>Archelosauria</taxon>
        <taxon>Archosauria</taxon>
        <taxon>Crocodylia</taxon>
        <taxon>Alligatoridae</taxon>
        <taxon>Alligatorinae</taxon>
        <taxon>Alligator</taxon>
    </lineage>
</organism>
<name>A0A151P679_ALLMI</name>
<evidence type="ECO:0000313" key="3">
    <source>
        <dbReference type="Proteomes" id="UP000050525"/>
    </source>
</evidence>
<dbReference type="InterPro" id="IPR050951">
    <property type="entry name" value="Retrovirus_Pol_polyprotein"/>
</dbReference>
<accession>A0A151P679</accession>
<dbReference type="SUPFAM" id="SSF53098">
    <property type="entry name" value="Ribonuclease H-like"/>
    <property type="match status" value="1"/>
</dbReference>
<comment type="caution">
    <text evidence="2">The sequence shown here is derived from an EMBL/GenBank/DDBJ whole genome shotgun (WGS) entry which is preliminary data.</text>
</comment>
<dbReference type="Gene3D" id="3.30.420.10">
    <property type="entry name" value="Ribonuclease H-like superfamily/Ribonuclease H"/>
    <property type="match status" value="1"/>
</dbReference>
<dbReference type="Proteomes" id="UP000050525">
    <property type="component" value="Unassembled WGS sequence"/>
</dbReference>